<dbReference type="AlphaFoldDB" id="A0A5C3QGM1"/>
<name>A0A5C3QGM1_9AGAR</name>
<reference evidence="1 2" key="1">
    <citation type="journal article" date="2019" name="Nat. Ecol. Evol.">
        <title>Megaphylogeny resolves global patterns of mushroom evolution.</title>
        <authorList>
            <person name="Varga T."/>
            <person name="Krizsan K."/>
            <person name="Foldi C."/>
            <person name="Dima B."/>
            <person name="Sanchez-Garcia M."/>
            <person name="Sanchez-Ramirez S."/>
            <person name="Szollosi G.J."/>
            <person name="Szarkandi J.G."/>
            <person name="Papp V."/>
            <person name="Albert L."/>
            <person name="Andreopoulos W."/>
            <person name="Angelini C."/>
            <person name="Antonin V."/>
            <person name="Barry K.W."/>
            <person name="Bougher N.L."/>
            <person name="Buchanan P."/>
            <person name="Buyck B."/>
            <person name="Bense V."/>
            <person name="Catcheside P."/>
            <person name="Chovatia M."/>
            <person name="Cooper J."/>
            <person name="Damon W."/>
            <person name="Desjardin D."/>
            <person name="Finy P."/>
            <person name="Geml J."/>
            <person name="Haridas S."/>
            <person name="Hughes K."/>
            <person name="Justo A."/>
            <person name="Karasinski D."/>
            <person name="Kautmanova I."/>
            <person name="Kiss B."/>
            <person name="Kocsube S."/>
            <person name="Kotiranta H."/>
            <person name="LaButti K.M."/>
            <person name="Lechner B.E."/>
            <person name="Liimatainen K."/>
            <person name="Lipzen A."/>
            <person name="Lukacs Z."/>
            <person name="Mihaltcheva S."/>
            <person name="Morgado L.N."/>
            <person name="Niskanen T."/>
            <person name="Noordeloos M.E."/>
            <person name="Ohm R.A."/>
            <person name="Ortiz-Santana B."/>
            <person name="Ovrebo C."/>
            <person name="Racz N."/>
            <person name="Riley R."/>
            <person name="Savchenko A."/>
            <person name="Shiryaev A."/>
            <person name="Soop K."/>
            <person name="Spirin V."/>
            <person name="Szebenyi C."/>
            <person name="Tomsovsky M."/>
            <person name="Tulloss R.E."/>
            <person name="Uehling J."/>
            <person name="Grigoriev I.V."/>
            <person name="Vagvolgyi C."/>
            <person name="Papp T."/>
            <person name="Martin F.M."/>
            <person name="Miettinen O."/>
            <person name="Hibbett D.S."/>
            <person name="Nagy L.G."/>
        </authorList>
    </citation>
    <scope>NUCLEOTIDE SEQUENCE [LARGE SCALE GENOMIC DNA]</scope>
    <source>
        <strain evidence="1 2">CBS 309.79</strain>
    </source>
</reference>
<keyword evidence="2" id="KW-1185">Reference proteome</keyword>
<evidence type="ECO:0000313" key="2">
    <source>
        <dbReference type="Proteomes" id="UP000305067"/>
    </source>
</evidence>
<organism evidence="1 2">
    <name type="scientific">Pterulicium gracile</name>
    <dbReference type="NCBI Taxonomy" id="1884261"/>
    <lineage>
        <taxon>Eukaryota</taxon>
        <taxon>Fungi</taxon>
        <taxon>Dikarya</taxon>
        <taxon>Basidiomycota</taxon>
        <taxon>Agaricomycotina</taxon>
        <taxon>Agaricomycetes</taxon>
        <taxon>Agaricomycetidae</taxon>
        <taxon>Agaricales</taxon>
        <taxon>Pleurotineae</taxon>
        <taxon>Pterulaceae</taxon>
        <taxon>Pterulicium</taxon>
    </lineage>
</organism>
<dbReference type="EMBL" id="ML178828">
    <property type="protein sequence ID" value="TFL00637.1"/>
    <property type="molecule type" value="Genomic_DNA"/>
</dbReference>
<proteinExistence type="predicted"/>
<dbReference type="Proteomes" id="UP000305067">
    <property type="component" value="Unassembled WGS sequence"/>
</dbReference>
<dbReference type="OrthoDB" id="3147730at2759"/>
<sequence length="158" mass="18032">MNQITNYDALLIPSDGRPPHLVQLMTSPMIATSHPGQQVLNQSRVPHPEVYMDYIAEGPHGHRFWRYHLIEALDGMNRKFAQPYIVFYPVLSKDGMPFPVNQCVREIQGRNYRESLAWRGNIVIGKYRGEDPFSSMVNAAMSDFPLIKNYLTTHGCPG</sequence>
<evidence type="ECO:0000313" key="1">
    <source>
        <dbReference type="EMBL" id="TFL00637.1"/>
    </source>
</evidence>
<gene>
    <name evidence="1" type="ORF">BDV98DRAFT_107524</name>
</gene>
<protein>
    <submittedName>
        <fullName evidence="1">Uncharacterized protein</fullName>
    </submittedName>
</protein>
<accession>A0A5C3QGM1</accession>